<name>A0A0L0P4M7_CANAR</name>
<protein>
    <submittedName>
        <fullName evidence="1">Uncharacterized protein</fullName>
    </submittedName>
</protein>
<dbReference type="Proteomes" id="UP000037122">
    <property type="component" value="Unassembled WGS sequence"/>
</dbReference>
<dbReference type="VEuPathDB" id="FungiDB:QG37_02144"/>
<gene>
    <name evidence="1" type="ORF">QG37_02144</name>
</gene>
<reference evidence="2" key="1">
    <citation type="journal article" date="2015" name="BMC Genomics">
        <title>Draft genome of a commonly misdiagnosed multidrug resistant pathogen Candida auris.</title>
        <authorList>
            <person name="Chatterjee S."/>
            <person name="Alampalli S.V."/>
            <person name="Nageshan R.K."/>
            <person name="Chettiar S.T."/>
            <person name="Joshi S."/>
            <person name="Tatu U.S."/>
        </authorList>
    </citation>
    <scope>NUCLEOTIDE SEQUENCE [LARGE SCALE GENOMIC DNA]</scope>
    <source>
        <strain evidence="2">6684</strain>
    </source>
</reference>
<dbReference type="EMBL" id="LGST01000016">
    <property type="protein sequence ID" value="KNE01254.1"/>
    <property type="molecule type" value="Genomic_DNA"/>
</dbReference>
<evidence type="ECO:0000313" key="1">
    <source>
        <dbReference type="EMBL" id="KNE01254.1"/>
    </source>
</evidence>
<evidence type="ECO:0000313" key="2">
    <source>
        <dbReference type="Proteomes" id="UP000037122"/>
    </source>
</evidence>
<sequence length="88" mass="9746">MWRSVVEDLAKMTGDGKNSRKWELVIVKKCLFSFCSGSAWLSPVTQCSRPRARSTVLGGSKPPFGGVFARSLRTAQKWSELIVGGERK</sequence>
<comment type="caution">
    <text evidence="1">The sequence shown here is derived from an EMBL/GenBank/DDBJ whole genome shotgun (WGS) entry which is preliminary data.</text>
</comment>
<accession>A0A0L0P4M7</accession>
<dbReference type="AlphaFoldDB" id="A0A0L0P4M7"/>
<organism evidence="1 2">
    <name type="scientific">Candidozyma auris</name>
    <name type="common">Yeast</name>
    <name type="synonym">Candida auris</name>
    <dbReference type="NCBI Taxonomy" id="498019"/>
    <lineage>
        <taxon>Eukaryota</taxon>
        <taxon>Fungi</taxon>
        <taxon>Dikarya</taxon>
        <taxon>Ascomycota</taxon>
        <taxon>Saccharomycotina</taxon>
        <taxon>Pichiomycetes</taxon>
        <taxon>Metschnikowiaceae</taxon>
        <taxon>Candidozyma</taxon>
    </lineage>
</organism>
<proteinExistence type="predicted"/>